<dbReference type="InterPro" id="IPR001650">
    <property type="entry name" value="Helicase_C-like"/>
</dbReference>
<evidence type="ECO:0000256" key="10">
    <source>
        <dbReference type="SAM" id="MobiDB-lite"/>
    </source>
</evidence>
<dbReference type="CDD" id="cd18008">
    <property type="entry name" value="DEXDc_SHPRH-like"/>
    <property type="match status" value="1"/>
</dbReference>
<dbReference type="PROSITE" id="PS50089">
    <property type="entry name" value="ZF_RING_2"/>
    <property type="match status" value="1"/>
</dbReference>
<keyword evidence="4 9" id="KW-0863">Zinc-finger</keyword>
<dbReference type="InterPro" id="IPR050628">
    <property type="entry name" value="SNF2_RAD54_helicase_TF"/>
</dbReference>
<dbReference type="InterPro" id="IPR001841">
    <property type="entry name" value="Znf_RING"/>
</dbReference>
<feature type="region of interest" description="Disordered" evidence="10">
    <location>
        <begin position="165"/>
        <end position="298"/>
    </location>
</feature>
<accession>A0A0U1M2Q4</accession>
<dbReference type="Proteomes" id="UP000054383">
    <property type="component" value="Unassembled WGS sequence"/>
</dbReference>
<dbReference type="GO" id="GO:0008270">
    <property type="term" value="F:zinc ion binding"/>
    <property type="evidence" value="ECO:0007669"/>
    <property type="project" value="UniProtKB-KW"/>
</dbReference>
<dbReference type="PANTHER" id="PTHR45626:SF12">
    <property type="entry name" value="DNA REPAIR PROTEIN RAD16"/>
    <property type="match status" value="1"/>
</dbReference>
<dbReference type="GO" id="GO:0008094">
    <property type="term" value="F:ATP-dependent activity, acting on DNA"/>
    <property type="evidence" value="ECO:0007669"/>
    <property type="project" value="EnsemblFungi"/>
</dbReference>
<dbReference type="InterPro" id="IPR027417">
    <property type="entry name" value="P-loop_NTPase"/>
</dbReference>
<dbReference type="InterPro" id="IPR000330">
    <property type="entry name" value="SNF2_N"/>
</dbReference>
<dbReference type="OMA" id="LLRYPFC"/>
<dbReference type="GO" id="GO:0004386">
    <property type="term" value="F:helicase activity"/>
    <property type="evidence" value="ECO:0007669"/>
    <property type="project" value="UniProtKB-KW"/>
</dbReference>
<dbReference type="SUPFAM" id="SSF57850">
    <property type="entry name" value="RING/U-box"/>
    <property type="match status" value="1"/>
</dbReference>
<dbReference type="GO" id="GO:0006511">
    <property type="term" value="P:ubiquitin-dependent protein catabolic process"/>
    <property type="evidence" value="ECO:0007669"/>
    <property type="project" value="EnsemblFungi"/>
</dbReference>
<dbReference type="GO" id="GO:0000715">
    <property type="term" value="P:nucleotide-excision repair, DNA damage recognition"/>
    <property type="evidence" value="ECO:0007669"/>
    <property type="project" value="EnsemblFungi"/>
</dbReference>
<dbReference type="SMART" id="SM00490">
    <property type="entry name" value="HELICc"/>
    <property type="match status" value="1"/>
</dbReference>
<feature type="compositionally biased region" description="Low complexity" evidence="10">
    <location>
        <begin position="214"/>
        <end position="229"/>
    </location>
</feature>
<dbReference type="AlphaFoldDB" id="A0A0U1M2Q4"/>
<dbReference type="GO" id="GO:0000113">
    <property type="term" value="C:nucleotide-excision repair factor 4 complex"/>
    <property type="evidence" value="ECO:0007669"/>
    <property type="project" value="EnsemblFungi"/>
</dbReference>
<evidence type="ECO:0000256" key="8">
    <source>
        <dbReference type="ARBA" id="ARBA00022840"/>
    </source>
</evidence>
<dbReference type="InterPro" id="IPR013083">
    <property type="entry name" value="Znf_RING/FYVE/PHD"/>
</dbReference>
<keyword evidence="8" id="KW-0067">ATP-binding</keyword>
<dbReference type="Gene3D" id="3.40.50.10810">
    <property type="entry name" value="Tandem AAA-ATPase domain"/>
    <property type="match status" value="1"/>
</dbReference>
<evidence type="ECO:0000256" key="3">
    <source>
        <dbReference type="ARBA" id="ARBA00022741"/>
    </source>
</evidence>
<dbReference type="OrthoDB" id="448448at2759"/>
<name>A0A0U1M2Q4_TALIS</name>
<dbReference type="CDD" id="cd18793">
    <property type="entry name" value="SF2_C_SNF"/>
    <property type="match status" value="1"/>
</dbReference>
<comment type="similarity">
    <text evidence="1">Belongs to the SNF2/RAD54 helicase family.</text>
</comment>
<dbReference type="InterPro" id="IPR049730">
    <property type="entry name" value="SNF2/RAD54-like_C"/>
</dbReference>
<dbReference type="Pfam" id="PF00176">
    <property type="entry name" value="SNF2-rel_dom"/>
    <property type="match status" value="2"/>
</dbReference>
<evidence type="ECO:0000256" key="7">
    <source>
        <dbReference type="ARBA" id="ARBA00022833"/>
    </source>
</evidence>
<feature type="compositionally biased region" description="Low complexity" evidence="10">
    <location>
        <begin position="1"/>
        <end position="16"/>
    </location>
</feature>
<dbReference type="Pfam" id="PF00097">
    <property type="entry name" value="zf-C3HC4"/>
    <property type="match status" value="1"/>
</dbReference>
<dbReference type="GO" id="GO:0070911">
    <property type="term" value="P:global genome nucleotide-excision repair"/>
    <property type="evidence" value="ECO:0007669"/>
    <property type="project" value="EnsemblFungi"/>
</dbReference>
<feature type="compositionally biased region" description="Low complexity" evidence="10">
    <location>
        <begin position="106"/>
        <end position="121"/>
    </location>
</feature>
<dbReference type="PANTHER" id="PTHR45626">
    <property type="entry name" value="TRANSCRIPTION TERMINATION FACTOR 2-RELATED"/>
    <property type="match status" value="1"/>
</dbReference>
<evidence type="ECO:0000259" key="11">
    <source>
        <dbReference type="PROSITE" id="PS50089"/>
    </source>
</evidence>
<dbReference type="Pfam" id="PF00271">
    <property type="entry name" value="Helicase_C"/>
    <property type="match status" value="1"/>
</dbReference>
<dbReference type="SMART" id="SM00184">
    <property type="entry name" value="RING"/>
    <property type="match status" value="1"/>
</dbReference>
<dbReference type="GO" id="GO:0008104">
    <property type="term" value="P:intracellular protein localization"/>
    <property type="evidence" value="ECO:0007669"/>
    <property type="project" value="EnsemblFungi"/>
</dbReference>
<feature type="region of interest" description="Disordered" evidence="10">
    <location>
        <begin position="55"/>
        <end position="146"/>
    </location>
</feature>
<dbReference type="Gene3D" id="3.40.50.300">
    <property type="entry name" value="P-loop containing nucleotide triphosphate hydrolases"/>
    <property type="match status" value="1"/>
</dbReference>
<reference evidence="14 15" key="1">
    <citation type="submission" date="2015-04" db="EMBL/GenBank/DDBJ databases">
        <authorList>
            <person name="Syromyatnikov M.Y."/>
            <person name="Popov V.N."/>
        </authorList>
    </citation>
    <scope>NUCLEOTIDE SEQUENCE [LARGE SCALE GENOMIC DNA]</scope>
    <source>
        <strain evidence="14">WF-38-12</strain>
    </source>
</reference>
<evidence type="ECO:0000259" key="12">
    <source>
        <dbReference type="PROSITE" id="PS51192"/>
    </source>
</evidence>
<gene>
    <name evidence="14" type="ORF">PISL3812_06886</name>
</gene>
<feature type="compositionally biased region" description="Basic and acidic residues" evidence="10">
    <location>
        <begin position="249"/>
        <end position="260"/>
    </location>
</feature>
<evidence type="ECO:0000256" key="5">
    <source>
        <dbReference type="ARBA" id="ARBA00022801"/>
    </source>
</evidence>
<keyword evidence="2" id="KW-0479">Metal-binding</keyword>
<dbReference type="PROSITE" id="PS51194">
    <property type="entry name" value="HELICASE_CTER"/>
    <property type="match status" value="1"/>
</dbReference>
<dbReference type="GO" id="GO:0009411">
    <property type="term" value="P:response to UV"/>
    <property type="evidence" value="ECO:0007669"/>
    <property type="project" value="EnsemblFungi"/>
</dbReference>
<keyword evidence="5" id="KW-0378">Hydrolase</keyword>
<keyword evidence="15" id="KW-1185">Reference proteome</keyword>
<keyword evidence="3" id="KW-0547">Nucleotide-binding</keyword>
<dbReference type="EMBL" id="CVMT01000006">
    <property type="protein sequence ID" value="CRG89847.1"/>
    <property type="molecule type" value="Genomic_DNA"/>
</dbReference>
<dbReference type="CDD" id="cd16567">
    <property type="entry name" value="RING-HC_RAD16-like"/>
    <property type="match status" value="1"/>
</dbReference>
<dbReference type="GO" id="GO:0016787">
    <property type="term" value="F:hydrolase activity"/>
    <property type="evidence" value="ECO:0007669"/>
    <property type="project" value="UniProtKB-KW"/>
</dbReference>
<feature type="compositionally biased region" description="Acidic residues" evidence="10">
    <location>
        <begin position="182"/>
        <end position="200"/>
    </location>
</feature>
<dbReference type="SMART" id="SM00487">
    <property type="entry name" value="DEXDc"/>
    <property type="match status" value="1"/>
</dbReference>
<dbReference type="SUPFAM" id="SSF52540">
    <property type="entry name" value="P-loop containing nucleoside triphosphate hydrolases"/>
    <property type="match status" value="2"/>
</dbReference>
<evidence type="ECO:0000259" key="13">
    <source>
        <dbReference type="PROSITE" id="PS51194"/>
    </source>
</evidence>
<organism evidence="14 15">
    <name type="scientific">Talaromyces islandicus</name>
    <name type="common">Penicillium islandicum</name>
    <dbReference type="NCBI Taxonomy" id="28573"/>
    <lineage>
        <taxon>Eukaryota</taxon>
        <taxon>Fungi</taxon>
        <taxon>Dikarya</taxon>
        <taxon>Ascomycota</taxon>
        <taxon>Pezizomycotina</taxon>
        <taxon>Eurotiomycetes</taxon>
        <taxon>Eurotiomycetidae</taxon>
        <taxon>Eurotiales</taxon>
        <taxon>Trichocomaceae</taxon>
        <taxon>Talaromyces</taxon>
        <taxon>Talaromyces sect. Islandici</taxon>
    </lineage>
</organism>
<keyword evidence="7" id="KW-0862">Zinc</keyword>
<proteinExistence type="inferred from homology"/>
<dbReference type="InterPro" id="IPR038718">
    <property type="entry name" value="SNF2-like_sf"/>
</dbReference>
<dbReference type="InterPro" id="IPR018957">
    <property type="entry name" value="Znf_C3HC4_RING-type"/>
</dbReference>
<keyword evidence="6" id="KW-0347">Helicase</keyword>
<evidence type="ECO:0000256" key="2">
    <source>
        <dbReference type="ARBA" id="ARBA00022723"/>
    </source>
</evidence>
<evidence type="ECO:0000256" key="4">
    <source>
        <dbReference type="ARBA" id="ARBA00022771"/>
    </source>
</evidence>
<feature type="domain" description="Helicase ATP-binding" evidence="12">
    <location>
        <begin position="354"/>
        <end position="532"/>
    </location>
</feature>
<feature type="domain" description="Helicase C-terminal" evidence="13">
    <location>
        <begin position="778"/>
        <end position="936"/>
    </location>
</feature>
<dbReference type="InterPro" id="IPR014001">
    <property type="entry name" value="Helicase_ATP-bd"/>
</dbReference>
<evidence type="ECO:0000256" key="1">
    <source>
        <dbReference type="ARBA" id="ARBA00007025"/>
    </source>
</evidence>
<protein>
    <submittedName>
        <fullName evidence="14">DNA repair protein RAD16</fullName>
    </submittedName>
</protein>
<dbReference type="STRING" id="28573.A0A0U1M2Q4"/>
<dbReference type="Gene3D" id="3.30.40.10">
    <property type="entry name" value="Zinc/RING finger domain, C3HC4 (zinc finger)"/>
    <property type="match status" value="1"/>
</dbReference>
<dbReference type="GO" id="GO:0031463">
    <property type="term" value="C:Cul3-RING ubiquitin ligase complex"/>
    <property type="evidence" value="ECO:0007669"/>
    <property type="project" value="EnsemblFungi"/>
</dbReference>
<dbReference type="InterPro" id="IPR017907">
    <property type="entry name" value="Znf_RING_CS"/>
</dbReference>
<evidence type="ECO:0000256" key="6">
    <source>
        <dbReference type="ARBA" id="ARBA00022806"/>
    </source>
</evidence>
<dbReference type="GO" id="GO:0005524">
    <property type="term" value="F:ATP binding"/>
    <property type="evidence" value="ECO:0007669"/>
    <property type="project" value="UniProtKB-KW"/>
</dbReference>
<evidence type="ECO:0000313" key="15">
    <source>
        <dbReference type="Proteomes" id="UP000054383"/>
    </source>
</evidence>
<dbReference type="PROSITE" id="PS00518">
    <property type="entry name" value="ZF_RING_1"/>
    <property type="match status" value="1"/>
</dbReference>
<feature type="compositionally biased region" description="Basic residues" evidence="10">
    <location>
        <begin position="276"/>
        <end position="287"/>
    </location>
</feature>
<feature type="domain" description="RING-type" evidence="11">
    <location>
        <begin position="694"/>
        <end position="737"/>
    </location>
</feature>
<sequence>MRRSSTRLARSSAAASVLEPDNETTLETVTTANANASKLTRRATRSSINVVVPLPVENRSLDSSLSPSANTSSRDESLCETPATSVVATPGESDSNRGPPKKKRVSASARAQQLRSSALSLNTSTVATRKRNITEMDSGESNTGLSDAALARELQLQEYGGMDTKRRQLSVNGKGKMAVIPDSDDGEFGLDTEASQEDEPVVPQPAPRRRPRKSQPQGSLATDNDTSLSDLDDDYNYSSSDDSLSDVVPSEKEEEKEKETTNPTNRPRRAAASGRRGGRIPRARVPRSSRSYSHLGRRAARERMKLENQHPLIVTMWEDLENQPPIIPVPAEQPTGISRTLKSFQLEGLNWMMRQEKTEYKGGLLGDEMGMGKTIQAVSLLMSDYPAKQPSLVVVPPVALMQWQSEIKEYTDGKLKVLVYHNSNPKVKSMKKKDIQSHDVIMISYSGLESMYRKESKGWNRDDGIVKEDSVIHSIHFHRLILDEAHSIKQRTTSVARACFALRSTYKWCLSGTPVQNRIGEFFSLLRFLEVRPFACYFCKMCKCQELHWSQDAEKRCTHCKHSGFSHVSVFNQEILNPITESNGQARQDALKKLRLITDRIMLRRMKKDHTASMELPPKRVVIHNEFFGEVERDFSTSIMTNTTRQFDTYVSRGVMLNNYANIFGLIMQMRQVANHPDLILKKHAEGGQNVLVCSICDEPAESPIRSRCHHEFCRQCAKDYMRSFDTYSVVDCPRCHIPLTIDLEQPEIEQEEDVVKKNSIINRIRMENWTSSTKIEMLVYELYKLRSKKQTHKSIVFSQFTSMLQLVEWRLRRAGFNTVMLDGSMTPTQRQNSIDYFMKNVDVEVFLVSLKAGGVALNLTEASRVFIVDPWWNPAAEWQSADRCHRIGQRRPCVITRLCIEDSVESRMVLLQEKKANMINGTINKDGGEALEKLTPEDMQFLFRGS</sequence>
<dbReference type="GO" id="GO:0004842">
    <property type="term" value="F:ubiquitin-protein transferase activity"/>
    <property type="evidence" value="ECO:0007669"/>
    <property type="project" value="EnsemblFungi"/>
</dbReference>
<feature type="compositionally biased region" description="Polar residues" evidence="10">
    <location>
        <begin position="61"/>
        <end position="72"/>
    </location>
</feature>
<feature type="compositionally biased region" description="Low complexity" evidence="10">
    <location>
        <begin position="236"/>
        <end position="246"/>
    </location>
</feature>
<evidence type="ECO:0000313" key="14">
    <source>
        <dbReference type="EMBL" id="CRG89847.1"/>
    </source>
</evidence>
<evidence type="ECO:0000256" key="9">
    <source>
        <dbReference type="PROSITE-ProRule" id="PRU00175"/>
    </source>
</evidence>
<dbReference type="PROSITE" id="PS51192">
    <property type="entry name" value="HELICASE_ATP_BIND_1"/>
    <property type="match status" value="1"/>
</dbReference>
<feature type="region of interest" description="Disordered" evidence="10">
    <location>
        <begin position="1"/>
        <end position="29"/>
    </location>
</feature>